<sequence length="68" mass="7067">AQSRPVEAVEAAEHCLEVDGHRDAAWRVLIRACDAAGLAADSARARRGYSAMLASLGIPPSGGLSHPM</sequence>
<protein>
    <recommendedName>
        <fullName evidence="3">Transcriptional regulator</fullName>
    </recommendedName>
</protein>
<dbReference type="Gene3D" id="1.25.40.10">
    <property type="entry name" value="Tetratricopeptide repeat domain"/>
    <property type="match status" value="1"/>
</dbReference>
<keyword evidence="2" id="KW-1185">Reference proteome</keyword>
<evidence type="ECO:0000313" key="1">
    <source>
        <dbReference type="EMBL" id="MFC4508469.1"/>
    </source>
</evidence>
<dbReference type="RefSeq" id="WP_381187689.1">
    <property type="nucleotide sequence ID" value="NZ_JBHSFK010000084.1"/>
</dbReference>
<organism evidence="1 2">
    <name type="scientific">Streptomyces vulcanius</name>
    <dbReference type="NCBI Taxonomy" id="1441876"/>
    <lineage>
        <taxon>Bacteria</taxon>
        <taxon>Bacillati</taxon>
        <taxon>Actinomycetota</taxon>
        <taxon>Actinomycetes</taxon>
        <taxon>Kitasatosporales</taxon>
        <taxon>Streptomycetaceae</taxon>
        <taxon>Streptomyces</taxon>
    </lineage>
</organism>
<name>A0ABV9B8X7_9ACTN</name>
<feature type="non-terminal residue" evidence="1">
    <location>
        <position position="1"/>
    </location>
</feature>
<dbReference type="EMBL" id="JBHSFK010000084">
    <property type="protein sequence ID" value="MFC4508469.1"/>
    <property type="molecule type" value="Genomic_DNA"/>
</dbReference>
<evidence type="ECO:0008006" key="3">
    <source>
        <dbReference type="Google" id="ProtNLM"/>
    </source>
</evidence>
<dbReference type="Proteomes" id="UP001595839">
    <property type="component" value="Unassembled WGS sequence"/>
</dbReference>
<accession>A0ABV9B8X7</accession>
<gene>
    <name evidence="1" type="ORF">ACFPIH_55350</name>
</gene>
<proteinExistence type="predicted"/>
<evidence type="ECO:0000313" key="2">
    <source>
        <dbReference type="Proteomes" id="UP001595839"/>
    </source>
</evidence>
<dbReference type="InterPro" id="IPR011990">
    <property type="entry name" value="TPR-like_helical_dom_sf"/>
</dbReference>
<reference evidence="2" key="1">
    <citation type="journal article" date="2019" name="Int. J. Syst. Evol. Microbiol.">
        <title>The Global Catalogue of Microorganisms (GCM) 10K type strain sequencing project: providing services to taxonomists for standard genome sequencing and annotation.</title>
        <authorList>
            <consortium name="The Broad Institute Genomics Platform"/>
            <consortium name="The Broad Institute Genome Sequencing Center for Infectious Disease"/>
            <person name="Wu L."/>
            <person name="Ma J."/>
        </authorList>
    </citation>
    <scope>NUCLEOTIDE SEQUENCE [LARGE SCALE GENOMIC DNA]</scope>
    <source>
        <strain evidence="2">CGMCC 4.7177</strain>
    </source>
</reference>
<comment type="caution">
    <text evidence="1">The sequence shown here is derived from an EMBL/GenBank/DDBJ whole genome shotgun (WGS) entry which is preliminary data.</text>
</comment>